<comment type="caution">
    <text evidence="5">The sequence shown here is derived from an EMBL/GenBank/DDBJ whole genome shotgun (WGS) entry which is preliminary data.</text>
</comment>
<feature type="domain" description="Methyltransferase type 12" evidence="4">
    <location>
        <begin position="77"/>
        <end position="177"/>
    </location>
</feature>
<evidence type="ECO:0000313" key="5">
    <source>
        <dbReference type="EMBL" id="KAJ1693958.1"/>
    </source>
</evidence>
<reference evidence="5" key="1">
    <citation type="journal article" date="2022" name="Cell">
        <title>Repeat-based holocentromeres influence genome architecture and karyotype evolution.</title>
        <authorList>
            <person name="Hofstatter P.G."/>
            <person name="Thangavel G."/>
            <person name="Lux T."/>
            <person name="Neumann P."/>
            <person name="Vondrak T."/>
            <person name="Novak P."/>
            <person name="Zhang M."/>
            <person name="Costa L."/>
            <person name="Castellani M."/>
            <person name="Scott A."/>
            <person name="Toegelov H."/>
            <person name="Fuchs J."/>
            <person name="Mata-Sucre Y."/>
            <person name="Dias Y."/>
            <person name="Vanzela A.L.L."/>
            <person name="Huettel B."/>
            <person name="Almeida C.C.S."/>
            <person name="Simkova H."/>
            <person name="Souza G."/>
            <person name="Pedrosa-Harand A."/>
            <person name="Macas J."/>
            <person name="Mayer K.F.X."/>
            <person name="Houben A."/>
            <person name="Marques A."/>
        </authorList>
    </citation>
    <scope>NUCLEOTIDE SEQUENCE</scope>
    <source>
        <strain evidence="5">RhyBre1mFocal</strain>
    </source>
</reference>
<evidence type="ECO:0000313" key="6">
    <source>
        <dbReference type="Proteomes" id="UP001151287"/>
    </source>
</evidence>
<accession>A0A9Q0HQ90</accession>
<dbReference type="Pfam" id="PF08242">
    <property type="entry name" value="Methyltransf_12"/>
    <property type="match status" value="1"/>
</dbReference>
<dbReference type="AlphaFoldDB" id="A0A9Q0HQ90"/>
<dbReference type="GO" id="GO:0008757">
    <property type="term" value="F:S-adenosylmethionine-dependent methyltransferase activity"/>
    <property type="evidence" value="ECO:0007669"/>
    <property type="project" value="UniProtKB-ARBA"/>
</dbReference>
<name>A0A9Q0HQ90_9POAL</name>
<dbReference type="GO" id="GO:0032259">
    <property type="term" value="P:methylation"/>
    <property type="evidence" value="ECO:0007669"/>
    <property type="project" value="UniProtKB-KW"/>
</dbReference>
<proteinExistence type="inferred from homology"/>
<dbReference type="InterPro" id="IPR013217">
    <property type="entry name" value="Methyltransf_12"/>
</dbReference>
<dbReference type="GO" id="GO:0008173">
    <property type="term" value="F:RNA methyltransferase activity"/>
    <property type="evidence" value="ECO:0007669"/>
    <property type="project" value="UniProtKB-ARBA"/>
</dbReference>
<dbReference type="Proteomes" id="UP001151287">
    <property type="component" value="Unassembled WGS sequence"/>
</dbReference>
<keyword evidence="3" id="KW-0808">Transferase</keyword>
<dbReference type="PANTHER" id="PTHR22809:SF5">
    <property type="entry name" value="TRNA N(3)-METHYLCYTIDINE METHYLTRANSFERASE METTL6"/>
    <property type="match status" value="1"/>
</dbReference>
<keyword evidence="6" id="KW-1185">Reference proteome</keyword>
<dbReference type="Gene3D" id="3.40.50.150">
    <property type="entry name" value="Vaccinia Virus protein VP39"/>
    <property type="match status" value="2"/>
</dbReference>
<evidence type="ECO:0000256" key="1">
    <source>
        <dbReference type="ARBA" id="ARBA00009725"/>
    </source>
</evidence>
<sequence>MALEEGKKIQIYSSNTSSSGRLVTPFWKEKYERDAKKYWDVFYRRHQDKFFKDRHYLDKEWGHYFEAEDREKLVVFEVGCGVGNTIFPLLSLYPSIFIHACDFSPRAIELVKQRKDYSENHINAFVCDITADDLSNVIEPSSIDILTMIFVLSAVSPEKMTLVLQHIRRVLSQNGRVLFRDYASGDLAQERLTSKGQQISENFYVRGDGTRAYYFSEEFLTSLFEENGFQVLEIGIHNKQVENRSLELVMNRSWIQAVFTTRPAIYDLVGKNGNNKEESAGDIQFSKVSLVEADDNDVDISEDIDNLFGTSHTAYEVIEIRVKGNHFKIKALSREYQHTCKSTGLMLWESACLMCSLLAYNSSICTDKRVLELGTGSAGVCSMVASDTAEIVVATDGDVESLELLKENISSNLHPKKADKVLIRKLFWGDKGDINAIKENVSSFDVIIGTDVTYNPEATIPLFETAREFIADRENGRQGPYFILCHIQRRVDEASILSAARLNSFELVDRWFNGVDAGNGIIDSWFLGRAVFIKSDVQNASLSILLFQPVVRE</sequence>
<dbReference type="EMBL" id="JAMQYH010000003">
    <property type="protein sequence ID" value="KAJ1693958.1"/>
    <property type="molecule type" value="Genomic_DNA"/>
</dbReference>
<dbReference type="CDD" id="cd02440">
    <property type="entry name" value="AdoMet_MTases"/>
    <property type="match status" value="2"/>
</dbReference>
<dbReference type="InterPro" id="IPR026113">
    <property type="entry name" value="METTL2/6/8-like"/>
</dbReference>
<evidence type="ECO:0000256" key="3">
    <source>
        <dbReference type="ARBA" id="ARBA00022679"/>
    </source>
</evidence>
<protein>
    <recommendedName>
        <fullName evidence="4">Methyltransferase type 12 domain-containing protein</fullName>
    </recommendedName>
</protein>
<evidence type="ECO:0000259" key="4">
    <source>
        <dbReference type="Pfam" id="PF08242"/>
    </source>
</evidence>
<dbReference type="PANTHER" id="PTHR22809">
    <property type="entry name" value="METHYLTRANSFERASE-RELATED"/>
    <property type="match status" value="1"/>
</dbReference>
<comment type="similarity">
    <text evidence="1">Belongs to the methyltransferase superfamily. METL family.</text>
</comment>
<evidence type="ECO:0000256" key="2">
    <source>
        <dbReference type="ARBA" id="ARBA00022603"/>
    </source>
</evidence>
<dbReference type="SUPFAM" id="SSF53335">
    <property type="entry name" value="S-adenosyl-L-methionine-dependent methyltransferases"/>
    <property type="match status" value="2"/>
</dbReference>
<dbReference type="OrthoDB" id="417697at2759"/>
<keyword evidence="2" id="KW-0489">Methyltransferase</keyword>
<gene>
    <name evidence="5" type="ORF">LUZ63_010656</name>
</gene>
<dbReference type="Pfam" id="PF10294">
    <property type="entry name" value="Methyltransf_16"/>
    <property type="match status" value="1"/>
</dbReference>
<dbReference type="InterPro" id="IPR019410">
    <property type="entry name" value="Methyltransf_16"/>
</dbReference>
<organism evidence="5 6">
    <name type="scientific">Rhynchospora breviuscula</name>
    <dbReference type="NCBI Taxonomy" id="2022672"/>
    <lineage>
        <taxon>Eukaryota</taxon>
        <taxon>Viridiplantae</taxon>
        <taxon>Streptophyta</taxon>
        <taxon>Embryophyta</taxon>
        <taxon>Tracheophyta</taxon>
        <taxon>Spermatophyta</taxon>
        <taxon>Magnoliopsida</taxon>
        <taxon>Liliopsida</taxon>
        <taxon>Poales</taxon>
        <taxon>Cyperaceae</taxon>
        <taxon>Cyperoideae</taxon>
        <taxon>Rhynchosporeae</taxon>
        <taxon>Rhynchospora</taxon>
    </lineage>
</organism>
<dbReference type="InterPro" id="IPR029063">
    <property type="entry name" value="SAM-dependent_MTases_sf"/>
</dbReference>